<keyword evidence="2" id="KW-1185">Reference proteome</keyword>
<reference evidence="2" key="2">
    <citation type="submission" date="2015-01" db="EMBL/GenBank/DDBJ databases">
        <title>Evolutionary Origins and Diversification of the Mycorrhizal Mutualists.</title>
        <authorList>
            <consortium name="DOE Joint Genome Institute"/>
            <consortium name="Mycorrhizal Genomics Consortium"/>
            <person name="Kohler A."/>
            <person name="Kuo A."/>
            <person name="Nagy L.G."/>
            <person name="Floudas D."/>
            <person name="Copeland A."/>
            <person name="Barry K.W."/>
            <person name="Cichocki N."/>
            <person name="Veneault-Fourrey C."/>
            <person name="LaButti K."/>
            <person name="Lindquist E.A."/>
            <person name="Lipzen A."/>
            <person name="Lundell T."/>
            <person name="Morin E."/>
            <person name="Murat C."/>
            <person name="Riley R."/>
            <person name="Ohm R."/>
            <person name="Sun H."/>
            <person name="Tunlid A."/>
            <person name="Henrissat B."/>
            <person name="Grigoriev I.V."/>
            <person name="Hibbett D.S."/>
            <person name="Martin F."/>
        </authorList>
    </citation>
    <scope>NUCLEOTIDE SEQUENCE [LARGE SCALE GENOMIC DNA]</scope>
    <source>
        <strain evidence="2">Foug A</strain>
    </source>
</reference>
<protein>
    <submittedName>
        <fullName evidence="1">Uncharacterized protein</fullName>
    </submittedName>
</protein>
<organism evidence="1 2">
    <name type="scientific">Scleroderma citrinum Foug A</name>
    <dbReference type="NCBI Taxonomy" id="1036808"/>
    <lineage>
        <taxon>Eukaryota</taxon>
        <taxon>Fungi</taxon>
        <taxon>Dikarya</taxon>
        <taxon>Basidiomycota</taxon>
        <taxon>Agaricomycotina</taxon>
        <taxon>Agaricomycetes</taxon>
        <taxon>Agaricomycetidae</taxon>
        <taxon>Boletales</taxon>
        <taxon>Sclerodermatineae</taxon>
        <taxon>Sclerodermataceae</taxon>
        <taxon>Scleroderma</taxon>
    </lineage>
</organism>
<dbReference type="InParanoid" id="A0A0C3ELZ8"/>
<reference evidence="1 2" key="1">
    <citation type="submission" date="2014-04" db="EMBL/GenBank/DDBJ databases">
        <authorList>
            <consortium name="DOE Joint Genome Institute"/>
            <person name="Kuo A."/>
            <person name="Kohler A."/>
            <person name="Nagy L.G."/>
            <person name="Floudas D."/>
            <person name="Copeland A."/>
            <person name="Barry K.W."/>
            <person name="Cichocki N."/>
            <person name="Veneault-Fourrey C."/>
            <person name="LaButti K."/>
            <person name="Lindquist E.A."/>
            <person name="Lipzen A."/>
            <person name="Lundell T."/>
            <person name="Morin E."/>
            <person name="Murat C."/>
            <person name="Sun H."/>
            <person name="Tunlid A."/>
            <person name="Henrissat B."/>
            <person name="Grigoriev I.V."/>
            <person name="Hibbett D.S."/>
            <person name="Martin F."/>
            <person name="Nordberg H.P."/>
            <person name="Cantor M.N."/>
            <person name="Hua S.X."/>
        </authorList>
    </citation>
    <scope>NUCLEOTIDE SEQUENCE [LARGE SCALE GENOMIC DNA]</scope>
    <source>
        <strain evidence="1 2">Foug A</strain>
    </source>
</reference>
<accession>A0A0C3ELZ8</accession>
<evidence type="ECO:0000313" key="2">
    <source>
        <dbReference type="Proteomes" id="UP000053989"/>
    </source>
</evidence>
<sequence>LSSEGTKYGCGHYRVTRKVRKIDCNSPYCTHSVRHPPSCLDCHCERYLGPDRKETITLTTPDYCSFCQYWHQGPGAQHIR</sequence>
<dbReference type="OrthoDB" id="2840428at2759"/>
<name>A0A0C3ELZ8_9AGAM</name>
<dbReference type="EMBL" id="KN822007">
    <property type="protein sequence ID" value="KIM69219.1"/>
    <property type="molecule type" value="Genomic_DNA"/>
</dbReference>
<evidence type="ECO:0000313" key="1">
    <source>
        <dbReference type="EMBL" id="KIM69219.1"/>
    </source>
</evidence>
<gene>
    <name evidence="1" type="ORF">SCLCIDRAFT_104098</name>
</gene>
<proteinExistence type="predicted"/>
<dbReference type="AlphaFoldDB" id="A0A0C3ELZ8"/>
<dbReference type="HOGENOM" id="CLU_180191_1_0_1"/>
<feature type="non-terminal residue" evidence="1">
    <location>
        <position position="1"/>
    </location>
</feature>
<dbReference type="Proteomes" id="UP000053989">
    <property type="component" value="Unassembled WGS sequence"/>
</dbReference>